<dbReference type="AlphaFoldDB" id="A0A256GMD1"/>
<dbReference type="EMBL" id="NNRN01000052">
    <property type="protein sequence ID" value="OYR28110.1"/>
    <property type="molecule type" value="Genomic_DNA"/>
</dbReference>
<gene>
    <name evidence="1" type="ORF">CES86_3109</name>
</gene>
<name>A0A256GMD1_9HYPH</name>
<dbReference type="Proteomes" id="UP000216363">
    <property type="component" value="Unassembled WGS sequence"/>
</dbReference>
<evidence type="ECO:0000313" key="2">
    <source>
        <dbReference type="Proteomes" id="UP000216363"/>
    </source>
</evidence>
<accession>A0A256GMD1</accession>
<reference evidence="1 2" key="1">
    <citation type="submission" date="2017-07" db="EMBL/GenBank/DDBJ databases">
        <title>Draft genome of Ochrobactrum lupini type strain LUP21.</title>
        <authorList>
            <person name="Krzyzanowska D.M."/>
            <person name="Jafra S."/>
        </authorList>
    </citation>
    <scope>NUCLEOTIDE SEQUENCE [LARGE SCALE GENOMIC DNA]</scope>
    <source>
        <strain evidence="1 2">LUP21</strain>
    </source>
</reference>
<sequence>MQNTRRISAGVFVSVMRTTPDRLDNWQIARIRTTCTIVA</sequence>
<organism evidence="1 2">
    <name type="scientific">Brucella lupini</name>
    <dbReference type="NCBI Taxonomy" id="255457"/>
    <lineage>
        <taxon>Bacteria</taxon>
        <taxon>Pseudomonadati</taxon>
        <taxon>Pseudomonadota</taxon>
        <taxon>Alphaproteobacteria</taxon>
        <taxon>Hyphomicrobiales</taxon>
        <taxon>Brucellaceae</taxon>
        <taxon>Brucella/Ochrobactrum group</taxon>
        <taxon>Brucella</taxon>
    </lineage>
</organism>
<comment type="caution">
    <text evidence="1">The sequence shown here is derived from an EMBL/GenBank/DDBJ whole genome shotgun (WGS) entry which is preliminary data.</text>
</comment>
<protein>
    <submittedName>
        <fullName evidence="1">Uncharacterized protein</fullName>
    </submittedName>
</protein>
<evidence type="ECO:0000313" key="1">
    <source>
        <dbReference type="EMBL" id="OYR28110.1"/>
    </source>
</evidence>
<proteinExistence type="predicted"/>